<dbReference type="InterPro" id="IPR000683">
    <property type="entry name" value="Gfo/Idh/MocA-like_OxRdtase_N"/>
</dbReference>
<proteinExistence type="inferred from homology"/>
<evidence type="ECO:0000259" key="3">
    <source>
        <dbReference type="Pfam" id="PF01408"/>
    </source>
</evidence>
<dbReference type="EMBL" id="JBHSNC010000059">
    <property type="protein sequence ID" value="MFC5532612.1"/>
    <property type="molecule type" value="Genomic_DNA"/>
</dbReference>
<dbReference type="Proteomes" id="UP001596108">
    <property type="component" value="Unassembled WGS sequence"/>
</dbReference>
<dbReference type="Pfam" id="PF22725">
    <property type="entry name" value="GFO_IDH_MocA_C3"/>
    <property type="match status" value="1"/>
</dbReference>
<evidence type="ECO:0000256" key="1">
    <source>
        <dbReference type="ARBA" id="ARBA00010928"/>
    </source>
</evidence>
<dbReference type="SUPFAM" id="SSF51735">
    <property type="entry name" value="NAD(P)-binding Rossmann-fold domains"/>
    <property type="match status" value="1"/>
</dbReference>
<dbReference type="SUPFAM" id="SSF55347">
    <property type="entry name" value="Glyceraldehyde-3-phosphate dehydrogenase-like, C-terminal domain"/>
    <property type="match status" value="1"/>
</dbReference>
<comment type="caution">
    <text evidence="5">The sequence shown here is derived from an EMBL/GenBank/DDBJ whole genome shotgun (WGS) entry which is preliminary data.</text>
</comment>
<evidence type="ECO:0000313" key="5">
    <source>
        <dbReference type="EMBL" id="MFC5532612.1"/>
    </source>
</evidence>
<organism evidence="5 6">
    <name type="scientific">Cohnella yongneupensis</name>
    <dbReference type="NCBI Taxonomy" id="425006"/>
    <lineage>
        <taxon>Bacteria</taxon>
        <taxon>Bacillati</taxon>
        <taxon>Bacillota</taxon>
        <taxon>Bacilli</taxon>
        <taxon>Bacillales</taxon>
        <taxon>Paenibacillaceae</taxon>
        <taxon>Cohnella</taxon>
    </lineage>
</organism>
<dbReference type="InterPro" id="IPR036291">
    <property type="entry name" value="NAD(P)-bd_dom_sf"/>
</dbReference>
<dbReference type="PANTHER" id="PTHR22604:SF105">
    <property type="entry name" value="TRANS-1,2-DIHYDROBENZENE-1,2-DIOL DEHYDROGENASE"/>
    <property type="match status" value="1"/>
</dbReference>
<accession>A0ABW0R8F6</accession>
<dbReference type="Pfam" id="PF01408">
    <property type="entry name" value="GFO_IDH_MocA"/>
    <property type="match status" value="1"/>
</dbReference>
<name>A0ABW0R8F6_9BACL</name>
<feature type="domain" description="Gfo/Idh/MocA-like oxidoreductase N-terminal" evidence="3">
    <location>
        <begin position="5"/>
        <end position="123"/>
    </location>
</feature>
<dbReference type="InterPro" id="IPR050984">
    <property type="entry name" value="Gfo/Idh/MocA_domain"/>
</dbReference>
<feature type="domain" description="GFO/IDH/MocA-like oxidoreductase" evidence="4">
    <location>
        <begin position="134"/>
        <end position="252"/>
    </location>
</feature>
<dbReference type="InterPro" id="IPR055170">
    <property type="entry name" value="GFO_IDH_MocA-like_dom"/>
</dbReference>
<comment type="similarity">
    <text evidence="1">Belongs to the Gfo/Idh/MocA family.</text>
</comment>
<dbReference type="RefSeq" id="WP_378114600.1">
    <property type="nucleotide sequence ID" value="NZ_JBHSNC010000059.1"/>
</dbReference>
<keyword evidence="2" id="KW-0560">Oxidoreductase</keyword>
<gene>
    <name evidence="5" type="ORF">ACFPQ4_24600</name>
</gene>
<dbReference type="PANTHER" id="PTHR22604">
    <property type="entry name" value="OXIDOREDUCTASES"/>
    <property type="match status" value="1"/>
</dbReference>
<protein>
    <submittedName>
        <fullName evidence="5">Gfo/Idh/MocA family protein</fullName>
    </submittedName>
</protein>
<sequence>MREKLRWGIIGAAGIAVRAVMPAIQASETGMLQAVASRGIDKARAVADKFGIEQAYGSYEELLADPNIDAVYIPLPNHLHREWTIRAAEAGKHVLCEKPLALTAAEAEEMIDACDKAGVVLAEAFMYRYHPRMEQIRSLIESGEIGELRAFRGAFTFNNAGDKGNIRYREEWGGGGIYDVGCYPLSAARYFMGKEPEAVTVHALFSPEHGNVDMMASGLAEFPGGVSLTFDCGMWADFRQNFEIVGTDGRIEIPHAFIANGDDAAFDVITRDGRRTERPASVNTYTLQVNEFARTVWGEQSPSFPADDAARNMKILEACLESARGRTRIVLEGDHSR</sequence>
<evidence type="ECO:0000313" key="6">
    <source>
        <dbReference type="Proteomes" id="UP001596108"/>
    </source>
</evidence>
<dbReference type="Gene3D" id="3.30.360.10">
    <property type="entry name" value="Dihydrodipicolinate Reductase, domain 2"/>
    <property type="match status" value="1"/>
</dbReference>
<evidence type="ECO:0000259" key="4">
    <source>
        <dbReference type="Pfam" id="PF22725"/>
    </source>
</evidence>
<dbReference type="Gene3D" id="3.40.50.720">
    <property type="entry name" value="NAD(P)-binding Rossmann-like Domain"/>
    <property type="match status" value="1"/>
</dbReference>
<evidence type="ECO:0000256" key="2">
    <source>
        <dbReference type="ARBA" id="ARBA00023002"/>
    </source>
</evidence>
<reference evidence="6" key="1">
    <citation type="journal article" date="2019" name="Int. J. Syst. Evol. Microbiol.">
        <title>The Global Catalogue of Microorganisms (GCM) 10K type strain sequencing project: providing services to taxonomists for standard genome sequencing and annotation.</title>
        <authorList>
            <consortium name="The Broad Institute Genomics Platform"/>
            <consortium name="The Broad Institute Genome Sequencing Center for Infectious Disease"/>
            <person name="Wu L."/>
            <person name="Ma J."/>
        </authorList>
    </citation>
    <scope>NUCLEOTIDE SEQUENCE [LARGE SCALE GENOMIC DNA]</scope>
    <source>
        <strain evidence="6">CGMCC 1.18578</strain>
    </source>
</reference>
<keyword evidence="6" id="KW-1185">Reference proteome</keyword>